<keyword evidence="6 7" id="KW-0472">Membrane</keyword>
<evidence type="ECO:0000256" key="3">
    <source>
        <dbReference type="ARBA" id="ARBA00022475"/>
    </source>
</evidence>
<evidence type="ECO:0000256" key="1">
    <source>
        <dbReference type="ARBA" id="ARBA00004651"/>
    </source>
</evidence>
<dbReference type="eggNOG" id="COG0701">
    <property type="taxonomic scope" value="Bacteria"/>
</dbReference>
<dbReference type="Proteomes" id="UP000005496">
    <property type="component" value="Unassembled WGS sequence"/>
</dbReference>
<evidence type="ECO:0000313" key="9">
    <source>
        <dbReference type="Proteomes" id="UP000005496"/>
    </source>
</evidence>
<protein>
    <submittedName>
        <fullName evidence="8">Permease</fullName>
    </submittedName>
</protein>
<feature type="transmembrane region" description="Helical" evidence="7">
    <location>
        <begin position="236"/>
        <end position="257"/>
    </location>
</feature>
<gene>
    <name evidence="8" type="ORF">Dthio_PD1406</name>
</gene>
<evidence type="ECO:0000256" key="5">
    <source>
        <dbReference type="ARBA" id="ARBA00022989"/>
    </source>
</evidence>
<dbReference type="PANTHER" id="PTHR34184">
    <property type="entry name" value="UPF0718 PROTEIN YCGR"/>
    <property type="match status" value="1"/>
</dbReference>
<dbReference type="InterPro" id="IPR052923">
    <property type="entry name" value="UPF0718"/>
</dbReference>
<keyword evidence="4 7" id="KW-0812">Transmembrane</keyword>
<keyword evidence="5 7" id="KW-1133">Transmembrane helix</keyword>
<feature type="transmembrane region" description="Helical" evidence="7">
    <location>
        <begin position="58"/>
        <end position="79"/>
    </location>
</feature>
<evidence type="ECO:0000313" key="8">
    <source>
        <dbReference type="EMBL" id="EFI34067.1"/>
    </source>
</evidence>
<comment type="subcellular location">
    <subcellularLocation>
        <location evidence="1">Cell membrane</location>
        <topology evidence="1">Multi-pass membrane protein</topology>
    </subcellularLocation>
</comment>
<sequence length="300" mass="32532">MTLDTLHTSAMLFLSIVFESAPFILLGALFSSLVLVFIPADFFRRKLPRNPVLSLPPALALSAVFPVCECAIIPVVRGLVRKGMPISAGTVFLVAAPILNPVVLASTFYAFRFNLDVVVLRFVLAAAAALIVGFIVYLALESGGRRPFARDLPMAGETHSRPSFFSPGTWKRVLDHSIDEFFTIGKYFILGAGVASLFQTYMSQQAVMAFTESAFIAPMVMMLLGYVLSLCSTADAFVAASFAGTFTPMSIVAFLVFGPMLDIKNTAMLLGYFPLRFVILFIAAAAATVYTLVVTMQFLL</sequence>
<dbReference type="RefSeq" id="WP_008871416.1">
    <property type="nucleotide sequence ID" value="NZ_ACJN02000003.1"/>
</dbReference>
<feature type="transmembrane region" description="Helical" evidence="7">
    <location>
        <begin position="91"/>
        <end position="111"/>
    </location>
</feature>
<proteinExistence type="inferred from homology"/>
<feature type="transmembrane region" description="Helical" evidence="7">
    <location>
        <begin position="277"/>
        <end position="299"/>
    </location>
</feature>
<comment type="similarity">
    <text evidence="2">Belongs to the UPF0718 family.</text>
</comment>
<evidence type="ECO:0000256" key="2">
    <source>
        <dbReference type="ARBA" id="ARBA00006386"/>
    </source>
</evidence>
<keyword evidence="3" id="KW-1003">Cell membrane</keyword>
<evidence type="ECO:0000256" key="7">
    <source>
        <dbReference type="SAM" id="Phobius"/>
    </source>
</evidence>
<dbReference type="GO" id="GO:0005886">
    <property type="term" value="C:plasma membrane"/>
    <property type="evidence" value="ECO:0007669"/>
    <property type="project" value="UniProtKB-SubCell"/>
</dbReference>
<dbReference type="InterPro" id="IPR005524">
    <property type="entry name" value="DUF318"/>
</dbReference>
<feature type="transmembrane region" description="Helical" evidence="7">
    <location>
        <begin position="207"/>
        <end position="229"/>
    </location>
</feature>
<dbReference type="EMBL" id="ACJN02000003">
    <property type="protein sequence ID" value="EFI34067.1"/>
    <property type="molecule type" value="Genomic_DNA"/>
</dbReference>
<feature type="transmembrane region" description="Helical" evidence="7">
    <location>
        <begin position="12"/>
        <end position="38"/>
    </location>
</feature>
<keyword evidence="9" id="KW-1185">Reference proteome</keyword>
<dbReference type="PANTHER" id="PTHR34184:SF4">
    <property type="entry name" value="UPF0718 PROTEIN YCGR"/>
    <property type="match status" value="1"/>
</dbReference>
<accession>D6STQ1</accession>
<organism evidence="8 9">
    <name type="scientific">Desulfonatronospira thiodismutans ASO3-1</name>
    <dbReference type="NCBI Taxonomy" id="555779"/>
    <lineage>
        <taxon>Bacteria</taxon>
        <taxon>Pseudomonadati</taxon>
        <taxon>Thermodesulfobacteriota</taxon>
        <taxon>Desulfovibrionia</taxon>
        <taxon>Desulfovibrionales</taxon>
        <taxon>Desulfonatronovibrionaceae</taxon>
        <taxon>Desulfonatronospira</taxon>
    </lineage>
</organism>
<comment type="caution">
    <text evidence="8">The sequence shown here is derived from an EMBL/GenBank/DDBJ whole genome shotgun (WGS) entry which is preliminary data.</text>
</comment>
<dbReference type="AlphaFoldDB" id="D6STQ1"/>
<evidence type="ECO:0000256" key="6">
    <source>
        <dbReference type="ARBA" id="ARBA00023136"/>
    </source>
</evidence>
<dbReference type="OrthoDB" id="9810876at2"/>
<feature type="transmembrane region" description="Helical" evidence="7">
    <location>
        <begin position="181"/>
        <end position="201"/>
    </location>
</feature>
<evidence type="ECO:0000256" key="4">
    <source>
        <dbReference type="ARBA" id="ARBA00022692"/>
    </source>
</evidence>
<reference evidence="8" key="1">
    <citation type="submission" date="2010-05" db="EMBL/GenBank/DDBJ databases">
        <title>The draft genome of Desulfonatronospira thiodismutans ASO3-1.</title>
        <authorList>
            <consortium name="US DOE Joint Genome Institute (JGI-PGF)"/>
            <person name="Lucas S."/>
            <person name="Copeland A."/>
            <person name="Lapidus A."/>
            <person name="Cheng J.-F."/>
            <person name="Bruce D."/>
            <person name="Goodwin L."/>
            <person name="Pitluck S."/>
            <person name="Chertkov O."/>
            <person name="Brettin T."/>
            <person name="Detter J.C."/>
            <person name="Han C."/>
            <person name="Land M.L."/>
            <person name="Hauser L."/>
            <person name="Kyrpides N."/>
            <person name="Mikhailova N."/>
            <person name="Muyzer G."/>
            <person name="Woyke T."/>
        </authorList>
    </citation>
    <scope>NUCLEOTIDE SEQUENCE [LARGE SCALE GENOMIC DNA]</scope>
    <source>
        <strain evidence="8">ASO3-1</strain>
    </source>
</reference>
<name>D6STQ1_9BACT</name>
<feature type="transmembrane region" description="Helical" evidence="7">
    <location>
        <begin position="117"/>
        <end position="140"/>
    </location>
</feature>
<dbReference type="Pfam" id="PF03773">
    <property type="entry name" value="ArsP_1"/>
    <property type="match status" value="1"/>
</dbReference>